<evidence type="ECO:0000256" key="1">
    <source>
        <dbReference type="ARBA" id="ARBA00007831"/>
    </source>
</evidence>
<dbReference type="RefSeq" id="XP_001829535.2">
    <property type="nucleotide sequence ID" value="XM_001829483.2"/>
</dbReference>
<gene>
    <name evidence="5" type="ORF">CC1G_00714</name>
</gene>
<dbReference type="KEGG" id="cci:CC1G_00714"/>
<evidence type="ECO:0008006" key="7">
    <source>
        <dbReference type="Google" id="ProtNLM"/>
    </source>
</evidence>
<name>A8N3U4_COPC7</name>
<dbReference type="Pfam" id="PF00191">
    <property type="entry name" value="Annexin"/>
    <property type="match status" value="1"/>
</dbReference>
<dbReference type="STRING" id="240176.A8N3U4"/>
<evidence type="ECO:0000256" key="3">
    <source>
        <dbReference type="ARBA" id="ARBA00023216"/>
    </source>
</evidence>
<protein>
    <recommendedName>
        <fullName evidence="7">Annexin</fullName>
    </recommendedName>
</protein>
<evidence type="ECO:0000313" key="5">
    <source>
        <dbReference type="EMBL" id="EAU92495.2"/>
    </source>
</evidence>
<evidence type="ECO:0000313" key="6">
    <source>
        <dbReference type="Proteomes" id="UP000001861"/>
    </source>
</evidence>
<dbReference type="eggNOG" id="KOG0819">
    <property type="taxonomic scope" value="Eukaryota"/>
</dbReference>
<dbReference type="AlphaFoldDB" id="A8N3U4"/>
<dbReference type="PANTHER" id="PTHR10502:SF102">
    <property type="entry name" value="ANNEXIN B11"/>
    <property type="match status" value="1"/>
</dbReference>
<dbReference type="GO" id="GO:0005544">
    <property type="term" value="F:calcium-dependent phospholipid binding"/>
    <property type="evidence" value="ECO:0007669"/>
    <property type="project" value="InterPro"/>
</dbReference>
<keyword evidence="3" id="KW-0041">Annexin</keyword>
<dbReference type="PROSITE" id="PS51897">
    <property type="entry name" value="ANNEXIN_2"/>
    <property type="match status" value="1"/>
</dbReference>
<sequence>MVSCNTLQVHKFTEPAPSAAKQTYNPPPPSYSSDPGLADAAFNHSSKVTEQKPGYHDDPQIPPTYGTPQSYLGALFYRGIQIPDPNAPPAPLGTMKVPGYDPHPDFEYMQGAREKLRKEGDSRFRIHNENEVVVPLTRLTLQQRDALNDYFVAKTGADLETHMGEIVQDFHLKEMLKALTFGPLMFDVYLLKTCLSREMRDEMTLAEIILNRDHDDLRLLMQAFKQRHGKSLVDAIKDAALSGKTERIFVMALSLQRAPDDLPVDRNQVMSDVETLAKAAKDKDDIPFIEVIVNRSRPHLAAVIETFAQTQLKSLSKAVKKVFPFTSRYSKKALLFIVNGVKPWRDAKMIDKTMTWVGTNEFRLVWRVIGVHWDPRRLGAVKSVYEMRYGKTLEQRVSTIKVSGRFVESLLAFLKTSQAASQHVEGKGKGKAM</sequence>
<dbReference type="InterPro" id="IPR018502">
    <property type="entry name" value="Annexin_repeat"/>
</dbReference>
<dbReference type="SUPFAM" id="SSF47874">
    <property type="entry name" value="Annexin"/>
    <property type="match status" value="1"/>
</dbReference>
<dbReference type="OMA" id="FMENQEQ"/>
<dbReference type="VEuPathDB" id="FungiDB:CC1G_00714"/>
<dbReference type="InterPro" id="IPR001464">
    <property type="entry name" value="Annexin"/>
</dbReference>
<dbReference type="PANTHER" id="PTHR10502">
    <property type="entry name" value="ANNEXIN"/>
    <property type="match status" value="1"/>
</dbReference>
<dbReference type="PRINTS" id="PR00196">
    <property type="entry name" value="ANNEXIN"/>
</dbReference>
<dbReference type="InParanoid" id="A8N3U4"/>
<comment type="similarity">
    <text evidence="1">Belongs to the annexin family.</text>
</comment>
<dbReference type="GO" id="GO:0001786">
    <property type="term" value="F:phosphatidylserine binding"/>
    <property type="evidence" value="ECO:0007669"/>
    <property type="project" value="TreeGrafter"/>
</dbReference>
<dbReference type="GeneID" id="6005966"/>
<dbReference type="GO" id="GO:0012506">
    <property type="term" value="C:vesicle membrane"/>
    <property type="evidence" value="ECO:0007669"/>
    <property type="project" value="TreeGrafter"/>
</dbReference>
<accession>A8N3U4</accession>
<reference evidence="5 6" key="1">
    <citation type="journal article" date="2010" name="Proc. Natl. Acad. Sci. U.S.A.">
        <title>Insights into evolution of multicellular fungi from the assembled chromosomes of the mushroom Coprinopsis cinerea (Coprinus cinereus).</title>
        <authorList>
            <person name="Stajich J.E."/>
            <person name="Wilke S.K."/>
            <person name="Ahren D."/>
            <person name="Au C.H."/>
            <person name="Birren B.W."/>
            <person name="Borodovsky M."/>
            <person name="Burns C."/>
            <person name="Canback B."/>
            <person name="Casselton L.A."/>
            <person name="Cheng C.K."/>
            <person name="Deng J."/>
            <person name="Dietrich F.S."/>
            <person name="Fargo D.C."/>
            <person name="Farman M.L."/>
            <person name="Gathman A.C."/>
            <person name="Goldberg J."/>
            <person name="Guigo R."/>
            <person name="Hoegger P.J."/>
            <person name="Hooker J.B."/>
            <person name="Huggins A."/>
            <person name="James T.Y."/>
            <person name="Kamada T."/>
            <person name="Kilaru S."/>
            <person name="Kodira C."/>
            <person name="Kues U."/>
            <person name="Kupfer D."/>
            <person name="Kwan H.S."/>
            <person name="Lomsadze A."/>
            <person name="Li W."/>
            <person name="Lilly W.W."/>
            <person name="Ma L.J."/>
            <person name="Mackey A.J."/>
            <person name="Manning G."/>
            <person name="Martin F."/>
            <person name="Muraguchi H."/>
            <person name="Natvig D.O."/>
            <person name="Palmerini H."/>
            <person name="Ramesh M.A."/>
            <person name="Rehmeyer C.J."/>
            <person name="Roe B.A."/>
            <person name="Shenoy N."/>
            <person name="Stanke M."/>
            <person name="Ter-Hovhannisyan V."/>
            <person name="Tunlid A."/>
            <person name="Velagapudi R."/>
            <person name="Vision T.J."/>
            <person name="Zeng Q."/>
            <person name="Zolan M.E."/>
            <person name="Pukkila P.J."/>
        </authorList>
    </citation>
    <scope>NUCLEOTIDE SEQUENCE [LARGE SCALE GENOMIC DNA]</scope>
    <source>
        <strain evidence="6">Okayama-7 / 130 / ATCC MYA-4618 / FGSC 9003</strain>
    </source>
</reference>
<dbReference type="InterPro" id="IPR037104">
    <property type="entry name" value="Annexin_sf"/>
</dbReference>
<proteinExistence type="inferred from homology"/>
<evidence type="ECO:0000256" key="2">
    <source>
        <dbReference type="ARBA" id="ARBA00022737"/>
    </source>
</evidence>
<dbReference type="Gene3D" id="1.10.220.10">
    <property type="entry name" value="Annexin"/>
    <property type="match status" value="3"/>
</dbReference>
<comment type="caution">
    <text evidence="5">The sequence shown here is derived from an EMBL/GenBank/DDBJ whole genome shotgun (WGS) entry which is preliminary data.</text>
</comment>
<dbReference type="GO" id="GO:0005886">
    <property type="term" value="C:plasma membrane"/>
    <property type="evidence" value="ECO:0007669"/>
    <property type="project" value="TreeGrafter"/>
</dbReference>
<dbReference type="GO" id="GO:0005634">
    <property type="term" value="C:nucleus"/>
    <property type="evidence" value="ECO:0007669"/>
    <property type="project" value="TreeGrafter"/>
</dbReference>
<dbReference type="OrthoDB" id="37886at2759"/>
<dbReference type="HOGENOM" id="CLU_025300_4_2_1"/>
<keyword evidence="6" id="KW-1185">Reference proteome</keyword>
<organism evidence="5 6">
    <name type="scientific">Coprinopsis cinerea (strain Okayama-7 / 130 / ATCC MYA-4618 / FGSC 9003)</name>
    <name type="common">Inky cap fungus</name>
    <name type="synonym">Hormographiella aspergillata</name>
    <dbReference type="NCBI Taxonomy" id="240176"/>
    <lineage>
        <taxon>Eukaryota</taxon>
        <taxon>Fungi</taxon>
        <taxon>Dikarya</taxon>
        <taxon>Basidiomycota</taxon>
        <taxon>Agaricomycotina</taxon>
        <taxon>Agaricomycetes</taxon>
        <taxon>Agaricomycetidae</taxon>
        <taxon>Agaricales</taxon>
        <taxon>Agaricineae</taxon>
        <taxon>Psathyrellaceae</taxon>
        <taxon>Coprinopsis</taxon>
    </lineage>
</organism>
<keyword evidence="2" id="KW-0677">Repeat</keyword>
<dbReference type="SMART" id="SM00335">
    <property type="entry name" value="ANX"/>
    <property type="match status" value="2"/>
</dbReference>
<dbReference type="GO" id="GO:0005509">
    <property type="term" value="F:calcium ion binding"/>
    <property type="evidence" value="ECO:0007669"/>
    <property type="project" value="InterPro"/>
</dbReference>
<dbReference type="Proteomes" id="UP000001861">
    <property type="component" value="Unassembled WGS sequence"/>
</dbReference>
<dbReference type="GO" id="GO:0005737">
    <property type="term" value="C:cytoplasm"/>
    <property type="evidence" value="ECO:0007669"/>
    <property type="project" value="TreeGrafter"/>
</dbReference>
<evidence type="ECO:0000256" key="4">
    <source>
        <dbReference type="SAM" id="MobiDB-lite"/>
    </source>
</evidence>
<dbReference type="EMBL" id="AACS02000001">
    <property type="protein sequence ID" value="EAU92495.2"/>
    <property type="molecule type" value="Genomic_DNA"/>
</dbReference>
<feature type="region of interest" description="Disordered" evidence="4">
    <location>
        <begin position="13"/>
        <end position="40"/>
    </location>
</feature>